<dbReference type="EMBL" id="PYBW01000087">
    <property type="protein sequence ID" value="PYC75832.1"/>
    <property type="molecule type" value="Genomic_DNA"/>
</dbReference>
<dbReference type="OrthoDB" id="4213157at2"/>
<gene>
    <name evidence="2" type="ORF">C7C46_23455</name>
</gene>
<keyword evidence="1" id="KW-0812">Transmembrane</keyword>
<organism evidence="2 3">
    <name type="scientific">Streptomyces tateyamensis</name>
    <dbReference type="NCBI Taxonomy" id="565073"/>
    <lineage>
        <taxon>Bacteria</taxon>
        <taxon>Bacillati</taxon>
        <taxon>Actinomycetota</taxon>
        <taxon>Actinomycetes</taxon>
        <taxon>Kitasatosporales</taxon>
        <taxon>Streptomycetaceae</taxon>
        <taxon>Streptomyces</taxon>
    </lineage>
</organism>
<evidence type="ECO:0000256" key="1">
    <source>
        <dbReference type="SAM" id="Phobius"/>
    </source>
</evidence>
<keyword evidence="3" id="KW-1185">Reference proteome</keyword>
<sequence length="197" mass="20755">MRRVLRDPGPLWRPLDRARSRARLLLICGLLLVLAAGAVQAAHGVATAPARARAQAERLHRVDASVLGAAGSDAPAVAGRLRAGEQVRAAWTYPAGHPVTGRFALTGDAAPGQSVPIWVTDRGDLADPPPSAAGLALLAVAAAAVCLLAFGLLVYLLYLLRCRSLDHRAQRQWAADWARVEPHWSGRVDGRPGSPAA</sequence>
<proteinExistence type="predicted"/>
<accession>A0A2V4N153</accession>
<name>A0A2V4N153_9ACTN</name>
<dbReference type="InterPro" id="IPR039708">
    <property type="entry name" value="MT1774/Rv1733c-like"/>
</dbReference>
<keyword evidence="1" id="KW-1133">Transmembrane helix</keyword>
<keyword evidence="1" id="KW-0472">Membrane</keyword>
<dbReference type="RefSeq" id="WP_110671877.1">
    <property type="nucleotide sequence ID" value="NZ_PYBW01000087.1"/>
</dbReference>
<dbReference type="PANTHER" id="PTHR42305:SF1">
    <property type="entry name" value="MEMBRANE PROTEIN RV1733C-RELATED"/>
    <property type="match status" value="1"/>
</dbReference>
<dbReference type="PANTHER" id="PTHR42305">
    <property type="entry name" value="MEMBRANE PROTEIN RV1733C-RELATED"/>
    <property type="match status" value="1"/>
</dbReference>
<reference evidence="2 3" key="1">
    <citation type="submission" date="2018-03" db="EMBL/GenBank/DDBJ databases">
        <title>Bioinformatic expansion and discovery of thiopeptide antibiotics.</title>
        <authorList>
            <person name="Schwalen C.J."/>
            <person name="Hudson G.A."/>
            <person name="Mitchell D.A."/>
        </authorList>
    </citation>
    <scope>NUCLEOTIDE SEQUENCE [LARGE SCALE GENOMIC DNA]</scope>
    <source>
        <strain evidence="2 3">ATCC 21389</strain>
    </source>
</reference>
<dbReference type="Proteomes" id="UP000248039">
    <property type="component" value="Unassembled WGS sequence"/>
</dbReference>
<evidence type="ECO:0000313" key="2">
    <source>
        <dbReference type="EMBL" id="PYC75832.1"/>
    </source>
</evidence>
<evidence type="ECO:0000313" key="3">
    <source>
        <dbReference type="Proteomes" id="UP000248039"/>
    </source>
</evidence>
<protein>
    <submittedName>
        <fullName evidence="2">Uncharacterized protein</fullName>
    </submittedName>
</protein>
<dbReference type="AlphaFoldDB" id="A0A2V4N153"/>
<feature type="transmembrane region" description="Helical" evidence="1">
    <location>
        <begin position="135"/>
        <end position="160"/>
    </location>
</feature>
<comment type="caution">
    <text evidence="2">The sequence shown here is derived from an EMBL/GenBank/DDBJ whole genome shotgun (WGS) entry which is preliminary data.</text>
</comment>